<keyword evidence="4" id="KW-0479">Metal-binding</keyword>
<evidence type="ECO:0000256" key="7">
    <source>
        <dbReference type="ARBA" id="ARBA00022840"/>
    </source>
</evidence>
<keyword evidence="10" id="KW-0119">Carbohydrate metabolism</keyword>
<keyword evidence="7" id="KW-0067">ATP-binding</keyword>
<evidence type="ECO:0000256" key="11">
    <source>
        <dbReference type="NCBIfam" id="TIGR00131"/>
    </source>
</evidence>
<evidence type="ECO:0000313" key="16">
    <source>
        <dbReference type="Proteomes" id="UP000000787"/>
    </source>
</evidence>
<dbReference type="KEGG" id="hau:Haur_3717"/>
<dbReference type="EC" id="2.7.1.6" evidence="11"/>
<dbReference type="InterPro" id="IPR006206">
    <property type="entry name" value="Mevalonate/galactokinase"/>
</dbReference>
<dbReference type="Pfam" id="PF00288">
    <property type="entry name" value="GHMP_kinases_N"/>
    <property type="match status" value="1"/>
</dbReference>
<dbReference type="Proteomes" id="UP000000787">
    <property type="component" value="Chromosome"/>
</dbReference>
<dbReference type="PRINTS" id="PR00959">
    <property type="entry name" value="MEVGALKINASE"/>
</dbReference>
<evidence type="ECO:0000256" key="3">
    <source>
        <dbReference type="ARBA" id="ARBA00022679"/>
    </source>
</evidence>
<dbReference type="GO" id="GO:0004335">
    <property type="term" value="F:galactokinase activity"/>
    <property type="evidence" value="ECO:0007669"/>
    <property type="project" value="UniProtKB-UniRule"/>
</dbReference>
<dbReference type="SUPFAM" id="SSF54211">
    <property type="entry name" value="Ribosomal protein S5 domain 2-like"/>
    <property type="match status" value="1"/>
</dbReference>
<dbReference type="PIRSF" id="PIRSF000530">
    <property type="entry name" value="Galactokinase"/>
    <property type="match status" value="1"/>
</dbReference>
<dbReference type="FunFam" id="3.30.70.890:FF:000001">
    <property type="entry name" value="Galactokinase"/>
    <property type="match status" value="1"/>
</dbReference>
<evidence type="ECO:0000256" key="10">
    <source>
        <dbReference type="ARBA" id="ARBA00023277"/>
    </source>
</evidence>
<evidence type="ECO:0000259" key="12">
    <source>
        <dbReference type="Pfam" id="PF00288"/>
    </source>
</evidence>
<dbReference type="PANTHER" id="PTHR10457:SF7">
    <property type="entry name" value="GALACTOKINASE-RELATED"/>
    <property type="match status" value="1"/>
</dbReference>
<name>A9B770_HERA2</name>
<evidence type="ECO:0000256" key="2">
    <source>
        <dbReference type="ARBA" id="ARBA00022490"/>
    </source>
</evidence>
<dbReference type="eggNOG" id="COG0153">
    <property type="taxonomic scope" value="Bacteria"/>
</dbReference>
<evidence type="ECO:0000256" key="8">
    <source>
        <dbReference type="ARBA" id="ARBA00022842"/>
    </source>
</evidence>
<dbReference type="FunFam" id="3.30.230.10:FF:000017">
    <property type="entry name" value="Galactokinase"/>
    <property type="match status" value="1"/>
</dbReference>
<feature type="domain" description="GHMP kinase C-terminal" evidence="13">
    <location>
        <begin position="271"/>
        <end position="348"/>
    </location>
</feature>
<dbReference type="GO" id="GO:0006012">
    <property type="term" value="P:galactose metabolic process"/>
    <property type="evidence" value="ECO:0007669"/>
    <property type="project" value="UniProtKB-UniRule"/>
</dbReference>
<dbReference type="PRINTS" id="PR00473">
    <property type="entry name" value="GALCTOKINASE"/>
</dbReference>
<dbReference type="HOGENOM" id="CLU_017814_2_1_0"/>
<evidence type="ECO:0000256" key="9">
    <source>
        <dbReference type="ARBA" id="ARBA00023144"/>
    </source>
</evidence>
<dbReference type="GO" id="GO:0005829">
    <property type="term" value="C:cytosol"/>
    <property type="evidence" value="ECO:0007669"/>
    <property type="project" value="TreeGrafter"/>
</dbReference>
<sequence>MTEVKAAFFVRSPGRVNLIGEHTDYNAGFVMPLALERGTTFQVQPRDDQQLIVHALRFNAHDQADLANLAAGTHGDWRDYVRGTAQSLLDAGYALQGAEINIDGDLPLSGGLSSSASLEVGLAFSLLYAQGITIAPAELAKIAQRAEIEYAHVNCGIMDQLAIAAGVAGHATLIDCRSLEIEAVPIPAEVAVLVIDSGVPRTLAGSAYNQRRAECEQAVAILRQLDPNINDLRDVNSDLLAQAVEQDRFEEVIYRRARHVVSENERVHKAAAAFRAGDFGYVGELMNESHWSLRDDYEVSGPELDQLTELLRDMPGVWGARLTGAGFGGCCVALVEASHVDAVIVALSPAYHAATGRTCEAFSTKASALTIEEPRA</sequence>
<dbReference type="InterPro" id="IPR000705">
    <property type="entry name" value="Galactokinase"/>
</dbReference>
<dbReference type="SUPFAM" id="SSF55060">
    <property type="entry name" value="GHMP Kinase, C-terminal domain"/>
    <property type="match status" value="1"/>
</dbReference>
<organism evidence="15 16">
    <name type="scientific">Herpetosiphon aurantiacus (strain ATCC 23779 / DSM 785 / 114-95)</name>
    <dbReference type="NCBI Taxonomy" id="316274"/>
    <lineage>
        <taxon>Bacteria</taxon>
        <taxon>Bacillati</taxon>
        <taxon>Chloroflexota</taxon>
        <taxon>Chloroflexia</taxon>
        <taxon>Herpetosiphonales</taxon>
        <taxon>Herpetosiphonaceae</taxon>
        <taxon>Herpetosiphon</taxon>
    </lineage>
</organism>
<evidence type="ECO:0000259" key="14">
    <source>
        <dbReference type="Pfam" id="PF10509"/>
    </source>
</evidence>
<evidence type="ECO:0000256" key="1">
    <source>
        <dbReference type="ARBA" id="ARBA00006566"/>
    </source>
</evidence>
<dbReference type="NCBIfam" id="TIGR00131">
    <property type="entry name" value="gal_kin"/>
    <property type="match status" value="1"/>
</dbReference>
<dbReference type="STRING" id="316274.Haur_3717"/>
<dbReference type="InterPro" id="IPR014721">
    <property type="entry name" value="Ribsml_uS5_D2-typ_fold_subgr"/>
</dbReference>
<evidence type="ECO:0000256" key="6">
    <source>
        <dbReference type="ARBA" id="ARBA00022777"/>
    </source>
</evidence>
<feature type="domain" description="Galactokinase N-terminal" evidence="14">
    <location>
        <begin position="7"/>
        <end position="45"/>
    </location>
</feature>
<dbReference type="PROSITE" id="PS00106">
    <property type="entry name" value="GALACTOKINASE"/>
    <property type="match status" value="1"/>
</dbReference>
<dbReference type="Gene3D" id="3.30.230.10">
    <property type="match status" value="1"/>
</dbReference>
<dbReference type="InterPro" id="IPR006203">
    <property type="entry name" value="GHMP_knse_ATP-bd_CS"/>
</dbReference>
<evidence type="ECO:0000259" key="13">
    <source>
        <dbReference type="Pfam" id="PF08544"/>
    </source>
</evidence>
<keyword evidence="16" id="KW-1185">Reference proteome</keyword>
<dbReference type="Pfam" id="PF08544">
    <property type="entry name" value="GHMP_kinases_C"/>
    <property type="match status" value="1"/>
</dbReference>
<dbReference type="FunCoup" id="A9B770">
    <property type="interactions" value="365"/>
</dbReference>
<dbReference type="InterPro" id="IPR006204">
    <property type="entry name" value="GHMP_kinase_N_dom"/>
</dbReference>
<keyword evidence="2" id="KW-0963">Cytoplasm</keyword>
<dbReference type="AlphaFoldDB" id="A9B770"/>
<comment type="similarity">
    <text evidence="1">Belongs to the GHMP kinase family. GalK subfamily.</text>
</comment>
<feature type="domain" description="GHMP kinase N-terminal" evidence="12">
    <location>
        <begin position="80"/>
        <end position="166"/>
    </location>
</feature>
<dbReference type="Gene3D" id="3.30.70.890">
    <property type="entry name" value="GHMP kinase, C-terminal domain"/>
    <property type="match status" value="1"/>
</dbReference>
<keyword evidence="6" id="KW-0418">Kinase</keyword>
<dbReference type="BioCyc" id="HAUR316274:GHYA-3759-MONOMER"/>
<keyword evidence="8" id="KW-0460">Magnesium</keyword>
<keyword evidence="3" id="KW-0808">Transferase</keyword>
<dbReference type="InterPro" id="IPR036554">
    <property type="entry name" value="GHMP_kinase_C_sf"/>
</dbReference>
<dbReference type="EMBL" id="CP000875">
    <property type="protein sequence ID" value="ABX06353.1"/>
    <property type="molecule type" value="Genomic_DNA"/>
</dbReference>
<dbReference type="InterPro" id="IPR013750">
    <property type="entry name" value="GHMP_kinase_C_dom"/>
</dbReference>
<dbReference type="InterPro" id="IPR020568">
    <property type="entry name" value="Ribosomal_Su5_D2-typ_SF"/>
</dbReference>
<evidence type="ECO:0000256" key="4">
    <source>
        <dbReference type="ARBA" id="ARBA00022723"/>
    </source>
</evidence>
<dbReference type="InterPro" id="IPR019741">
    <property type="entry name" value="Galactokinase_CS"/>
</dbReference>
<dbReference type="InParanoid" id="A9B770"/>
<keyword evidence="5" id="KW-0547">Nucleotide-binding</keyword>
<gene>
    <name evidence="15" type="ordered locus">Haur_3717</name>
</gene>
<evidence type="ECO:0000313" key="15">
    <source>
        <dbReference type="EMBL" id="ABX06353.1"/>
    </source>
</evidence>
<keyword evidence="9" id="KW-0299">Galactose metabolism</keyword>
<evidence type="ECO:0000256" key="5">
    <source>
        <dbReference type="ARBA" id="ARBA00022741"/>
    </source>
</evidence>
<dbReference type="GO" id="GO:0046872">
    <property type="term" value="F:metal ion binding"/>
    <property type="evidence" value="ECO:0007669"/>
    <property type="project" value="UniProtKB-KW"/>
</dbReference>
<reference evidence="15 16" key="1">
    <citation type="journal article" date="2011" name="Stand. Genomic Sci.">
        <title>Complete genome sequence of the filamentous gliding predatory bacterium Herpetosiphon aurantiacus type strain (114-95(T)).</title>
        <authorList>
            <person name="Kiss H."/>
            <person name="Nett M."/>
            <person name="Domin N."/>
            <person name="Martin K."/>
            <person name="Maresca J.A."/>
            <person name="Copeland A."/>
            <person name="Lapidus A."/>
            <person name="Lucas S."/>
            <person name="Berry K.W."/>
            <person name="Glavina Del Rio T."/>
            <person name="Dalin E."/>
            <person name="Tice H."/>
            <person name="Pitluck S."/>
            <person name="Richardson P."/>
            <person name="Bruce D."/>
            <person name="Goodwin L."/>
            <person name="Han C."/>
            <person name="Detter J.C."/>
            <person name="Schmutz J."/>
            <person name="Brettin T."/>
            <person name="Land M."/>
            <person name="Hauser L."/>
            <person name="Kyrpides N.C."/>
            <person name="Ivanova N."/>
            <person name="Goker M."/>
            <person name="Woyke T."/>
            <person name="Klenk H.P."/>
            <person name="Bryant D.A."/>
        </authorList>
    </citation>
    <scope>NUCLEOTIDE SEQUENCE [LARGE SCALE GENOMIC DNA]</scope>
    <source>
        <strain evidence="16">ATCC 23779 / DSM 785 / 114-95</strain>
    </source>
</reference>
<dbReference type="Pfam" id="PF10509">
    <property type="entry name" value="GalKase_gal_bdg"/>
    <property type="match status" value="1"/>
</dbReference>
<protein>
    <recommendedName>
        <fullName evidence="11">Galactokinase</fullName>
        <ecNumber evidence="11">2.7.1.6</ecNumber>
    </recommendedName>
</protein>
<accession>A9B770</accession>
<dbReference type="GO" id="GO:0005524">
    <property type="term" value="F:ATP binding"/>
    <property type="evidence" value="ECO:0007669"/>
    <property type="project" value="UniProtKB-UniRule"/>
</dbReference>
<dbReference type="PANTHER" id="PTHR10457">
    <property type="entry name" value="MEVALONATE KINASE/GALACTOKINASE"/>
    <property type="match status" value="1"/>
</dbReference>
<dbReference type="PROSITE" id="PS00627">
    <property type="entry name" value="GHMP_KINASES_ATP"/>
    <property type="match status" value="1"/>
</dbReference>
<dbReference type="InterPro" id="IPR019539">
    <property type="entry name" value="GalKase_N"/>
</dbReference>
<proteinExistence type="inferred from homology"/>